<dbReference type="EMBL" id="RQGG01000010">
    <property type="protein sequence ID" value="TGL55607.1"/>
    <property type="molecule type" value="Genomic_DNA"/>
</dbReference>
<dbReference type="GO" id="GO:0007059">
    <property type="term" value="P:chromosome segregation"/>
    <property type="evidence" value="ECO:0007669"/>
    <property type="project" value="TreeGrafter"/>
</dbReference>
<dbReference type="GO" id="GO:0003677">
    <property type="term" value="F:DNA binding"/>
    <property type="evidence" value="ECO:0007669"/>
    <property type="project" value="InterPro"/>
</dbReference>
<feature type="domain" description="ParB-like N-terminal" evidence="2">
    <location>
        <begin position="24"/>
        <end position="112"/>
    </location>
</feature>
<dbReference type="SUPFAM" id="SSF110849">
    <property type="entry name" value="ParB/Sulfiredoxin"/>
    <property type="match status" value="1"/>
</dbReference>
<reference evidence="3" key="1">
    <citation type="journal article" date="2019" name="PLoS Negl. Trop. Dis.">
        <title>Revisiting the worldwide diversity of Leptospira species in the environment.</title>
        <authorList>
            <person name="Vincent A.T."/>
            <person name="Schiettekatte O."/>
            <person name="Bourhy P."/>
            <person name="Veyrier F.J."/>
            <person name="Picardeau M."/>
        </authorList>
    </citation>
    <scope>NUCLEOTIDE SEQUENCE [LARGE SCALE GENOMIC DNA]</scope>
    <source>
        <strain evidence="3">201702454</strain>
    </source>
</reference>
<dbReference type="Pfam" id="PF02195">
    <property type="entry name" value="ParB_N"/>
    <property type="match status" value="1"/>
</dbReference>
<dbReference type="InterPro" id="IPR003115">
    <property type="entry name" value="ParB_N"/>
</dbReference>
<dbReference type="Gene3D" id="3.90.1530.30">
    <property type="match status" value="1"/>
</dbReference>
<dbReference type="Proteomes" id="UP000297609">
    <property type="component" value="Unassembled WGS sequence"/>
</dbReference>
<accession>A0A4R9JVQ9</accession>
<organism evidence="3 4">
    <name type="scientific">Leptospira kemamanensis</name>
    <dbReference type="NCBI Taxonomy" id="2484942"/>
    <lineage>
        <taxon>Bacteria</taxon>
        <taxon>Pseudomonadati</taxon>
        <taxon>Spirochaetota</taxon>
        <taxon>Spirochaetia</taxon>
        <taxon>Leptospirales</taxon>
        <taxon>Leptospiraceae</taxon>
        <taxon>Leptospira</taxon>
    </lineage>
</organism>
<evidence type="ECO:0000256" key="1">
    <source>
        <dbReference type="ARBA" id="ARBA00006295"/>
    </source>
</evidence>
<proteinExistence type="inferred from homology"/>
<evidence type="ECO:0000259" key="2">
    <source>
        <dbReference type="SMART" id="SM00470"/>
    </source>
</evidence>
<dbReference type="Gene3D" id="1.10.10.2830">
    <property type="match status" value="1"/>
</dbReference>
<comment type="caution">
    <text evidence="3">The sequence shown here is derived from an EMBL/GenBank/DDBJ whole genome shotgun (WGS) entry which is preliminary data.</text>
</comment>
<dbReference type="InterPro" id="IPR050336">
    <property type="entry name" value="Chromosome_partition/occlusion"/>
</dbReference>
<evidence type="ECO:0000313" key="3">
    <source>
        <dbReference type="EMBL" id="TGL55607.1"/>
    </source>
</evidence>
<gene>
    <name evidence="3" type="ORF">EHQ59_04145</name>
</gene>
<dbReference type="InterPro" id="IPR004437">
    <property type="entry name" value="ParB/RepB/Spo0J"/>
</dbReference>
<dbReference type="SMART" id="SM00470">
    <property type="entry name" value="ParB"/>
    <property type="match status" value="1"/>
</dbReference>
<dbReference type="OrthoDB" id="340160at2"/>
<dbReference type="PANTHER" id="PTHR33375">
    <property type="entry name" value="CHROMOSOME-PARTITIONING PROTEIN PARB-RELATED"/>
    <property type="match status" value="1"/>
</dbReference>
<dbReference type="PANTHER" id="PTHR33375:SF1">
    <property type="entry name" value="CHROMOSOME-PARTITIONING PROTEIN PARB-RELATED"/>
    <property type="match status" value="1"/>
</dbReference>
<dbReference type="GO" id="GO:0005694">
    <property type="term" value="C:chromosome"/>
    <property type="evidence" value="ECO:0007669"/>
    <property type="project" value="TreeGrafter"/>
</dbReference>
<dbReference type="RefSeq" id="WP_135617880.1">
    <property type="nucleotide sequence ID" value="NZ_RQGG01000010.1"/>
</dbReference>
<sequence>MSKKTEFQALDLISAYSEKKKNPSHLELNQIFPNPTQPRLIGREDTSDLLPSMERLGLIEPILVRKEKGKYLIVAGERRYRAALKLGWKEIPAIITDANEDVCYEMSLAENEKRKNLNPWEVGKAIQYLRKEKKKTADEVSVLLGYSERYVKQLSSIARLDQKSVMELIISGKPLSVKNLEELLKKKENRGGEIVSPRNSLSQNKISINVGKLSGKLRESFLKDLASLKKKYGISE</sequence>
<dbReference type="GO" id="GO:0045881">
    <property type="term" value="P:positive regulation of sporulation resulting in formation of a cellular spore"/>
    <property type="evidence" value="ECO:0007669"/>
    <property type="project" value="TreeGrafter"/>
</dbReference>
<dbReference type="AlphaFoldDB" id="A0A4R9JVQ9"/>
<comment type="similarity">
    <text evidence="1">Belongs to the ParB family.</text>
</comment>
<dbReference type="NCBIfam" id="TIGR00180">
    <property type="entry name" value="parB_part"/>
    <property type="match status" value="1"/>
</dbReference>
<dbReference type="SUPFAM" id="SSF109709">
    <property type="entry name" value="KorB DNA-binding domain-like"/>
    <property type="match status" value="1"/>
</dbReference>
<protein>
    <submittedName>
        <fullName evidence="3">ParB/RepB/Spo0J family partition protein</fullName>
    </submittedName>
</protein>
<keyword evidence="4" id="KW-1185">Reference proteome</keyword>
<name>A0A4R9JVQ9_9LEPT</name>
<dbReference type="InterPro" id="IPR036086">
    <property type="entry name" value="ParB/Sulfiredoxin_sf"/>
</dbReference>
<evidence type="ECO:0000313" key="4">
    <source>
        <dbReference type="Proteomes" id="UP000297609"/>
    </source>
</evidence>